<evidence type="ECO:0000313" key="11">
    <source>
        <dbReference type="Proteomes" id="UP000053097"/>
    </source>
</evidence>
<evidence type="ECO:0000256" key="7">
    <source>
        <dbReference type="ARBA" id="ARBA00023180"/>
    </source>
</evidence>
<dbReference type="EC" id="3.1.3.2" evidence="3"/>
<feature type="signal peptide" evidence="8">
    <location>
        <begin position="1"/>
        <end position="25"/>
    </location>
</feature>
<dbReference type="AlphaFoldDB" id="A0A026WPS3"/>
<name>A0A026WPS3_OOCBI</name>
<evidence type="ECO:0000256" key="3">
    <source>
        <dbReference type="ARBA" id="ARBA00012646"/>
    </source>
</evidence>
<reference evidence="10" key="3">
    <citation type="submission" date="2018-07" db="EMBL/GenBank/DDBJ databases">
        <authorList>
            <person name="Mckenzie S.K."/>
            <person name="Kronauer D.J.C."/>
        </authorList>
    </citation>
    <scope>NUCLEOTIDE SEQUENCE</scope>
    <source>
        <strain evidence="10">Clonal line C1</strain>
    </source>
</reference>
<keyword evidence="7" id="KW-0325">Glycoprotein</keyword>
<dbReference type="OrthoDB" id="10257284at2759"/>
<dbReference type="GO" id="GO:0003993">
    <property type="term" value="F:acid phosphatase activity"/>
    <property type="evidence" value="ECO:0007669"/>
    <property type="project" value="UniProtKB-EC"/>
</dbReference>
<evidence type="ECO:0000256" key="5">
    <source>
        <dbReference type="ARBA" id="ARBA00022801"/>
    </source>
</evidence>
<reference evidence="10" key="2">
    <citation type="journal article" date="2018" name="Genome Res.">
        <title>The genomic architecture and molecular evolution of ant odorant receptors.</title>
        <authorList>
            <person name="McKenzie S.K."/>
            <person name="Kronauer D.J.C."/>
        </authorList>
    </citation>
    <scope>NUCLEOTIDE SEQUENCE [LARGE SCALE GENOMIC DNA]</scope>
    <source>
        <strain evidence="10">Clonal line C1</strain>
    </source>
</reference>
<accession>A0A026WPS3</accession>
<dbReference type="PANTHER" id="PTHR11567">
    <property type="entry name" value="ACID PHOSPHATASE-RELATED"/>
    <property type="match status" value="1"/>
</dbReference>
<evidence type="ECO:0000313" key="10">
    <source>
        <dbReference type="EMBL" id="RLU24559.1"/>
    </source>
</evidence>
<proteinExistence type="inferred from homology"/>
<dbReference type="InterPro" id="IPR000560">
    <property type="entry name" value="His_Pase_clade-2"/>
</dbReference>
<dbReference type="OMA" id="YARSTWV"/>
<dbReference type="Proteomes" id="UP000279307">
    <property type="component" value="Chromosome 3"/>
</dbReference>
<dbReference type="EMBL" id="QOIP01000003">
    <property type="protein sequence ID" value="RLU24559.1"/>
    <property type="molecule type" value="Genomic_DNA"/>
</dbReference>
<keyword evidence="6" id="KW-1015">Disulfide bond</keyword>
<dbReference type="CDD" id="cd07061">
    <property type="entry name" value="HP_HAP_like"/>
    <property type="match status" value="1"/>
</dbReference>
<comment type="catalytic activity">
    <reaction evidence="1">
        <text>a phosphate monoester + H2O = an alcohol + phosphate</text>
        <dbReference type="Rhea" id="RHEA:15017"/>
        <dbReference type="ChEBI" id="CHEBI:15377"/>
        <dbReference type="ChEBI" id="CHEBI:30879"/>
        <dbReference type="ChEBI" id="CHEBI:43474"/>
        <dbReference type="ChEBI" id="CHEBI:67140"/>
        <dbReference type="EC" id="3.1.3.2"/>
    </reaction>
</comment>
<comment type="similarity">
    <text evidence="2">Belongs to the histidine acid phosphatase family.</text>
</comment>
<reference evidence="9 11" key="1">
    <citation type="journal article" date="2014" name="Curr. Biol.">
        <title>The genome of the clonal raider ant Cerapachys biroi.</title>
        <authorList>
            <person name="Oxley P.R."/>
            <person name="Ji L."/>
            <person name="Fetter-Pruneda I."/>
            <person name="McKenzie S.K."/>
            <person name="Li C."/>
            <person name="Hu H."/>
            <person name="Zhang G."/>
            <person name="Kronauer D.J."/>
        </authorList>
    </citation>
    <scope>NUCLEOTIDE SEQUENCE [LARGE SCALE GENOMIC DNA]</scope>
</reference>
<keyword evidence="5" id="KW-0378">Hydrolase</keyword>
<keyword evidence="4 8" id="KW-0732">Signal</keyword>
<evidence type="ECO:0000313" key="9">
    <source>
        <dbReference type="EMBL" id="EZA57636.1"/>
    </source>
</evidence>
<evidence type="ECO:0000256" key="8">
    <source>
        <dbReference type="SAM" id="SignalP"/>
    </source>
</evidence>
<gene>
    <name evidence="10" type="ORF">DMN91_002648</name>
    <name evidence="9" type="ORF">X777_00736</name>
</gene>
<keyword evidence="11" id="KW-1185">Reference proteome</keyword>
<feature type="chain" id="PRO_5036288943" description="acid phosphatase" evidence="8">
    <location>
        <begin position="26"/>
        <end position="391"/>
    </location>
</feature>
<dbReference type="SUPFAM" id="SSF53254">
    <property type="entry name" value="Phosphoglycerate mutase-like"/>
    <property type="match status" value="1"/>
</dbReference>
<evidence type="ECO:0000256" key="2">
    <source>
        <dbReference type="ARBA" id="ARBA00005375"/>
    </source>
</evidence>
<dbReference type="Pfam" id="PF00328">
    <property type="entry name" value="His_Phos_2"/>
    <property type="match status" value="1"/>
</dbReference>
<dbReference type="Gene3D" id="3.40.50.1240">
    <property type="entry name" value="Phosphoglycerate mutase-like"/>
    <property type="match status" value="1"/>
</dbReference>
<dbReference type="PANTHER" id="PTHR11567:SF211">
    <property type="entry name" value="PROSTATIC ACID PHOSPHATASE"/>
    <property type="match status" value="1"/>
</dbReference>
<evidence type="ECO:0000256" key="6">
    <source>
        <dbReference type="ARBA" id="ARBA00023157"/>
    </source>
</evidence>
<sequence length="391" mass="44690">MANLQCYLGIVLLFYSGLFTTPGVCREVIVTRNSIYPKLRLVSAVFRHGDRTLEKQIEYYPDDPHKHYDTYPVGDGQLTNAGKDRAYKFGQVLKEMYKSFLGDVYYQPNIYAQSSAVVRCKMTLQLVLAALYPPNDVQKWNPHLSWQPADFKYTPADKDDILFSVLCPAYIEAVNNLSDDPTVKMKVNEYSDLMKEMSQRTGKNMTTISNLFILYHTLITQVSLNLDLPDWAYDALRDGKLLKAALLQYDLFNYNDQLIQYGVGGLLYNIINDMNNKIHGTLKDRRINLFSAHDIHVAAMLKALKIFDNNIPQFTSSVIIELRENDGDYFVRVLHYLGIPSKVIEVIIPGCETLCSYDKFVTLISTSIRTDNDPTCLLTRSLPKELEEILS</sequence>
<dbReference type="InterPro" id="IPR050645">
    <property type="entry name" value="Histidine_acid_phosphatase"/>
</dbReference>
<evidence type="ECO:0000256" key="1">
    <source>
        <dbReference type="ARBA" id="ARBA00000032"/>
    </source>
</evidence>
<dbReference type="EMBL" id="KK107139">
    <property type="protein sequence ID" value="EZA57636.1"/>
    <property type="molecule type" value="Genomic_DNA"/>
</dbReference>
<evidence type="ECO:0000256" key="4">
    <source>
        <dbReference type="ARBA" id="ARBA00022729"/>
    </source>
</evidence>
<organism evidence="9 11">
    <name type="scientific">Ooceraea biroi</name>
    <name type="common">Clonal raider ant</name>
    <name type="synonym">Cerapachys biroi</name>
    <dbReference type="NCBI Taxonomy" id="2015173"/>
    <lineage>
        <taxon>Eukaryota</taxon>
        <taxon>Metazoa</taxon>
        <taxon>Ecdysozoa</taxon>
        <taxon>Arthropoda</taxon>
        <taxon>Hexapoda</taxon>
        <taxon>Insecta</taxon>
        <taxon>Pterygota</taxon>
        <taxon>Neoptera</taxon>
        <taxon>Endopterygota</taxon>
        <taxon>Hymenoptera</taxon>
        <taxon>Apocrita</taxon>
        <taxon>Aculeata</taxon>
        <taxon>Formicoidea</taxon>
        <taxon>Formicidae</taxon>
        <taxon>Dorylinae</taxon>
        <taxon>Ooceraea</taxon>
    </lineage>
</organism>
<protein>
    <recommendedName>
        <fullName evidence="3">acid phosphatase</fullName>
        <ecNumber evidence="3">3.1.3.2</ecNumber>
    </recommendedName>
</protein>
<dbReference type="Proteomes" id="UP000053097">
    <property type="component" value="Unassembled WGS sequence"/>
</dbReference>
<dbReference type="InterPro" id="IPR029033">
    <property type="entry name" value="His_PPase_superfam"/>
</dbReference>